<dbReference type="AlphaFoldDB" id="A0A1I7SE48"/>
<dbReference type="Proteomes" id="UP000659654">
    <property type="component" value="Unassembled WGS sequence"/>
</dbReference>
<evidence type="ECO:0000313" key="1">
    <source>
        <dbReference type="EMBL" id="CAD5219175.1"/>
    </source>
</evidence>
<organism evidence="2 4">
    <name type="scientific">Bursaphelenchus xylophilus</name>
    <name type="common">Pinewood nematode worm</name>
    <name type="synonym">Aphelenchoides xylophilus</name>
    <dbReference type="NCBI Taxonomy" id="6326"/>
    <lineage>
        <taxon>Eukaryota</taxon>
        <taxon>Metazoa</taxon>
        <taxon>Ecdysozoa</taxon>
        <taxon>Nematoda</taxon>
        <taxon>Chromadorea</taxon>
        <taxon>Rhabditida</taxon>
        <taxon>Tylenchina</taxon>
        <taxon>Tylenchomorpha</taxon>
        <taxon>Aphelenchoidea</taxon>
        <taxon>Aphelenchoididae</taxon>
        <taxon>Bursaphelenchus</taxon>
    </lineage>
</organism>
<gene>
    <name evidence="1" type="ORF">BXYJ_LOCUS5547</name>
</gene>
<dbReference type="eggNOG" id="ENOG502S2SG">
    <property type="taxonomic scope" value="Eukaryota"/>
</dbReference>
<dbReference type="OrthoDB" id="5836460at2759"/>
<dbReference type="WBParaSite" id="BXY_1130600.1">
    <property type="protein sequence ID" value="BXY_1130600.1"/>
    <property type="gene ID" value="BXY_1130600"/>
</dbReference>
<protein>
    <submittedName>
        <fullName evidence="1">(pine wood nematode) hypothetical protein</fullName>
    </submittedName>
</protein>
<dbReference type="EMBL" id="CAJFDI010000003">
    <property type="protein sequence ID" value="CAD5219175.1"/>
    <property type="molecule type" value="Genomic_DNA"/>
</dbReference>
<evidence type="ECO:0000313" key="2">
    <source>
        <dbReference type="Proteomes" id="UP000095284"/>
    </source>
</evidence>
<name>A0A1I7SE48_BURXY</name>
<reference evidence="1" key="2">
    <citation type="submission" date="2020-09" db="EMBL/GenBank/DDBJ databases">
        <authorList>
            <person name="Kikuchi T."/>
        </authorList>
    </citation>
    <scope>NUCLEOTIDE SEQUENCE</scope>
    <source>
        <strain evidence="1">Ka4C1</strain>
    </source>
</reference>
<dbReference type="Proteomes" id="UP000095284">
    <property type="component" value="Unplaced"/>
</dbReference>
<keyword evidence="3" id="KW-1185">Reference proteome</keyword>
<evidence type="ECO:0000313" key="4">
    <source>
        <dbReference type="WBParaSite" id="BXY_1130600.1"/>
    </source>
</evidence>
<reference evidence="4" key="1">
    <citation type="submission" date="2016-11" db="UniProtKB">
        <authorList>
            <consortium name="WormBaseParasite"/>
        </authorList>
    </citation>
    <scope>IDENTIFICATION</scope>
</reference>
<sequence>MAHLYRSRSLDLSHIPRGERYLSRWSRENTPVDAFGSYARNTRRSFTPVRETAGYQKVHDHRRAFSEQPQGAGSLAGYRRREPLAYVHTPYHANYGYYTENQPIRKYDVFQVRTWSYPIHKYLYGRDTHHDRPYSYFRDYANTAKYTPPVMTPEQSSLTQRRGYSGYNYVSNASYDVAAKPWSLSNYRVLRAPHVTSASWYWHGRSSLRHYNSYRPPTTSARLSTYWRPYY</sequence>
<proteinExistence type="predicted"/>
<dbReference type="Proteomes" id="UP000582659">
    <property type="component" value="Unassembled WGS sequence"/>
</dbReference>
<accession>A0A1I7SE48</accession>
<evidence type="ECO:0000313" key="3">
    <source>
        <dbReference type="Proteomes" id="UP000659654"/>
    </source>
</evidence>
<dbReference type="EMBL" id="CAJFCV020000003">
    <property type="protein sequence ID" value="CAG9104197.1"/>
    <property type="molecule type" value="Genomic_DNA"/>
</dbReference>